<dbReference type="InterPro" id="IPR036188">
    <property type="entry name" value="FAD/NAD-bd_sf"/>
</dbReference>
<dbReference type="InterPro" id="IPR028348">
    <property type="entry name" value="FAD-binding_protein"/>
</dbReference>
<feature type="domain" description="FAD-dependent protein C-terminal" evidence="1">
    <location>
        <begin position="230"/>
        <end position="409"/>
    </location>
</feature>
<dbReference type="SUPFAM" id="SSF51905">
    <property type="entry name" value="FAD/NAD(P)-binding domain"/>
    <property type="match status" value="1"/>
</dbReference>
<dbReference type="PIRSF" id="PIRSF038984">
    <property type="entry name" value="FAD_binding_protein"/>
    <property type="match status" value="1"/>
</dbReference>
<dbReference type="AlphaFoldDB" id="A0A9D1MPL1"/>
<dbReference type="PANTHER" id="PTHR43106:SF1">
    <property type="entry name" value="DEHYDROGENASE-RELATED"/>
    <property type="match status" value="1"/>
</dbReference>
<comment type="caution">
    <text evidence="2">The sequence shown here is derived from an EMBL/GenBank/DDBJ whole genome shotgun (WGS) entry which is preliminary data.</text>
</comment>
<evidence type="ECO:0000259" key="1">
    <source>
        <dbReference type="Pfam" id="PF21688"/>
    </source>
</evidence>
<accession>A0A9D1MPL1</accession>
<protein>
    <submittedName>
        <fullName evidence="2">NAD(P)/FAD-dependent oxidoreductase</fullName>
    </submittedName>
</protein>
<organism evidence="2 3">
    <name type="scientific">Candidatus Avacidaminococcus intestinavium</name>
    <dbReference type="NCBI Taxonomy" id="2840684"/>
    <lineage>
        <taxon>Bacteria</taxon>
        <taxon>Bacillati</taxon>
        <taxon>Bacillota</taxon>
        <taxon>Negativicutes</taxon>
        <taxon>Acidaminococcales</taxon>
        <taxon>Acidaminococcaceae</taxon>
        <taxon>Acidaminococcaceae incertae sedis</taxon>
        <taxon>Candidatus Avacidaminococcus</taxon>
    </lineage>
</organism>
<evidence type="ECO:0000313" key="2">
    <source>
        <dbReference type="EMBL" id="HIU63912.1"/>
    </source>
</evidence>
<dbReference type="Pfam" id="PF21688">
    <property type="entry name" value="FAD-depend_C"/>
    <property type="match status" value="1"/>
</dbReference>
<dbReference type="InterPro" id="IPR049516">
    <property type="entry name" value="FAD-depend_C"/>
</dbReference>
<sequence length="464" mass="51487">MQNMFDVAIIGGGPAAIFAAYEFSLKYPTVKTVIIEEGHTIATRRCPLAEKKVNHCLRCVPCDIMRGFGGAGAFSDGKFNFTTEFGGWLNEYIPEKEVIELIDYVDELNCQHGAPGEYYSTKNCHIAKEALGHDLHLLNAKVRHLGTENNLLIMENIYQYLSNKVEIKCNTHVEKINLAEDGSFCLTLRGHEEQITSRYLIAAPGRAGAEWFTEQCKALGLTFINNQVDVGVRVEVPAQVFKHITDEVYEAKLVYRTKQYGDLVRTFCMNPNGYVVAENTDGIVTVNGHSYRDPALHSKNTNFALLVSNKFTEPFKEPLKYGKRIASFSNMLGGGVLVQRFGDLIKGRRTNEKRLAKSFTEPTLEATPGDLSLVLPKRHLDNIIEMIYALDKVAPGMSNDDTLLYGVEVKFYSARLELDGALETKIPNLFAIGDGAGITRGLSQASASGVFVARQIGERIAKDK</sequence>
<dbReference type="EMBL" id="DVNI01000036">
    <property type="protein sequence ID" value="HIU63912.1"/>
    <property type="molecule type" value="Genomic_DNA"/>
</dbReference>
<gene>
    <name evidence="2" type="ORF">IAB06_02550</name>
</gene>
<reference evidence="2" key="2">
    <citation type="journal article" date="2021" name="PeerJ">
        <title>Extensive microbial diversity within the chicken gut microbiome revealed by metagenomics and culture.</title>
        <authorList>
            <person name="Gilroy R."/>
            <person name="Ravi A."/>
            <person name="Getino M."/>
            <person name="Pursley I."/>
            <person name="Horton D.L."/>
            <person name="Alikhan N.F."/>
            <person name="Baker D."/>
            <person name="Gharbi K."/>
            <person name="Hall N."/>
            <person name="Watson M."/>
            <person name="Adriaenssens E.M."/>
            <person name="Foster-Nyarko E."/>
            <person name="Jarju S."/>
            <person name="Secka A."/>
            <person name="Antonio M."/>
            <person name="Oren A."/>
            <person name="Chaudhuri R.R."/>
            <person name="La Ragione R."/>
            <person name="Hildebrand F."/>
            <person name="Pallen M.J."/>
        </authorList>
    </citation>
    <scope>NUCLEOTIDE SEQUENCE</scope>
    <source>
        <strain evidence="2">CHK160-1198</strain>
    </source>
</reference>
<dbReference type="PANTHER" id="PTHR43106">
    <property type="entry name" value="DEHYDROGENASE-RELATED"/>
    <property type="match status" value="1"/>
</dbReference>
<dbReference type="Gene3D" id="3.50.50.60">
    <property type="entry name" value="FAD/NAD(P)-binding domain"/>
    <property type="match status" value="2"/>
</dbReference>
<evidence type="ECO:0000313" key="3">
    <source>
        <dbReference type="Proteomes" id="UP000824099"/>
    </source>
</evidence>
<dbReference type="PRINTS" id="PR00368">
    <property type="entry name" value="FADPNR"/>
</dbReference>
<name>A0A9D1MPL1_9FIRM</name>
<reference evidence="2" key="1">
    <citation type="submission" date="2020-10" db="EMBL/GenBank/DDBJ databases">
        <authorList>
            <person name="Gilroy R."/>
        </authorList>
    </citation>
    <scope>NUCLEOTIDE SEQUENCE</scope>
    <source>
        <strain evidence="2">CHK160-1198</strain>
    </source>
</reference>
<dbReference type="Proteomes" id="UP000824099">
    <property type="component" value="Unassembled WGS sequence"/>
</dbReference>
<proteinExistence type="predicted"/>